<evidence type="ECO:0000256" key="1">
    <source>
        <dbReference type="SAM" id="MobiDB-lite"/>
    </source>
</evidence>
<protein>
    <recommendedName>
        <fullName evidence="5">Transmembrane protein</fullName>
    </recommendedName>
</protein>
<evidence type="ECO:0000256" key="2">
    <source>
        <dbReference type="SAM" id="Phobius"/>
    </source>
</evidence>
<feature type="transmembrane region" description="Helical" evidence="2">
    <location>
        <begin position="25"/>
        <end position="45"/>
    </location>
</feature>
<dbReference type="OrthoDB" id="382998at2157"/>
<name>A0A060HLM0_9ARCH</name>
<evidence type="ECO:0008006" key="5">
    <source>
        <dbReference type="Google" id="ProtNLM"/>
    </source>
</evidence>
<evidence type="ECO:0000313" key="3">
    <source>
        <dbReference type="EMBL" id="AIC16378.1"/>
    </source>
</evidence>
<keyword evidence="2" id="KW-1133">Transmembrane helix</keyword>
<proteinExistence type="predicted"/>
<dbReference type="GeneID" id="74947359"/>
<keyword evidence="4" id="KW-1185">Reference proteome</keyword>
<gene>
    <name evidence="3" type="ORF">NVIE_021160</name>
</gene>
<dbReference type="Proteomes" id="UP000027093">
    <property type="component" value="Chromosome"/>
</dbReference>
<evidence type="ECO:0000313" key="4">
    <source>
        <dbReference type="Proteomes" id="UP000027093"/>
    </source>
</evidence>
<dbReference type="EMBL" id="CP007536">
    <property type="protein sequence ID" value="AIC16378.1"/>
    <property type="molecule type" value="Genomic_DNA"/>
</dbReference>
<sequence>MLDLVATMIVAGAASAPPSNAMSPVAMASVVAGSAVFLALMTLVAHASYKRKKEHDWHVAEWHRAESEAWMQRRREQQQQQKDQNDREMLH</sequence>
<feature type="region of interest" description="Disordered" evidence="1">
    <location>
        <begin position="68"/>
        <end position="91"/>
    </location>
</feature>
<accession>A0A060HLM0</accession>
<keyword evidence="2" id="KW-0812">Transmembrane</keyword>
<dbReference type="AlphaFoldDB" id="A0A060HLM0"/>
<organism evidence="3 4">
    <name type="scientific">Nitrososphaera viennensis EN76</name>
    <dbReference type="NCBI Taxonomy" id="926571"/>
    <lineage>
        <taxon>Archaea</taxon>
        <taxon>Nitrososphaerota</taxon>
        <taxon>Nitrososphaeria</taxon>
        <taxon>Nitrososphaerales</taxon>
        <taxon>Nitrososphaeraceae</taxon>
        <taxon>Nitrososphaera</taxon>
    </lineage>
</organism>
<reference evidence="3 4" key="1">
    <citation type="journal article" date="2014" name="Int. J. Syst. Evol. Microbiol.">
        <title>Nitrososphaera viennensis gen. nov., sp. nov., an aerobic and mesophilic, ammonia-oxidizing archaeon from soil and a member of the archaeal phylum Thaumarchaeota.</title>
        <authorList>
            <person name="Stieglmeier M."/>
            <person name="Klingl A."/>
            <person name="Alves R.J."/>
            <person name="Rittmann S.K."/>
            <person name="Melcher M."/>
            <person name="Leisch N."/>
            <person name="Schleper C."/>
        </authorList>
    </citation>
    <scope>NUCLEOTIDE SEQUENCE [LARGE SCALE GENOMIC DNA]</scope>
    <source>
        <strain evidence="3">EN76</strain>
    </source>
</reference>
<keyword evidence="2" id="KW-0472">Membrane</keyword>
<dbReference type="HOGENOM" id="CLU_2645690_0_0_2"/>
<dbReference type="STRING" id="926571.NVIE_021160"/>
<dbReference type="RefSeq" id="WP_075055145.1">
    <property type="nucleotide sequence ID" value="NZ_CP007536.1"/>
</dbReference>
<dbReference type="KEGG" id="nvn:NVIE_021160"/>